<accession>M5FQQ1</accession>
<dbReference type="GeneID" id="63689128"/>
<keyword evidence="3" id="KW-1185">Reference proteome</keyword>
<sequence length="53" mass="6105">MPMYPGYRTNVDGMPRPTQDGPTGIPGLTRHKVTGRRQRLDFCQESFNRRQIA</sequence>
<evidence type="ECO:0000313" key="2">
    <source>
        <dbReference type="EMBL" id="EJT97094.1"/>
    </source>
</evidence>
<evidence type="ECO:0000256" key="1">
    <source>
        <dbReference type="SAM" id="MobiDB-lite"/>
    </source>
</evidence>
<dbReference type="AlphaFoldDB" id="M5FQQ1"/>
<name>M5FQQ1_DACPD</name>
<proteinExistence type="predicted"/>
<dbReference type="RefSeq" id="XP_040623992.1">
    <property type="nucleotide sequence ID" value="XM_040774066.1"/>
</dbReference>
<reference evidence="2 3" key="1">
    <citation type="journal article" date="2012" name="Science">
        <title>The Paleozoic origin of enzymatic lignin decomposition reconstructed from 31 fungal genomes.</title>
        <authorList>
            <person name="Floudas D."/>
            <person name="Binder M."/>
            <person name="Riley R."/>
            <person name="Barry K."/>
            <person name="Blanchette R.A."/>
            <person name="Henrissat B."/>
            <person name="Martinez A.T."/>
            <person name="Otillar R."/>
            <person name="Spatafora J.W."/>
            <person name="Yadav J.S."/>
            <person name="Aerts A."/>
            <person name="Benoit I."/>
            <person name="Boyd A."/>
            <person name="Carlson A."/>
            <person name="Copeland A."/>
            <person name="Coutinho P.M."/>
            <person name="de Vries R.P."/>
            <person name="Ferreira P."/>
            <person name="Findley K."/>
            <person name="Foster B."/>
            <person name="Gaskell J."/>
            <person name="Glotzer D."/>
            <person name="Gorecki P."/>
            <person name="Heitman J."/>
            <person name="Hesse C."/>
            <person name="Hori C."/>
            <person name="Igarashi K."/>
            <person name="Jurgens J.A."/>
            <person name="Kallen N."/>
            <person name="Kersten P."/>
            <person name="Kohler A."/>
            <person name="Kuees U."/>
            <person name="Kumar T.K.A."/>
            <person name="Kuo A."/>
            <person name="LaButti K."/>
            <person name="Larrondo L.F."/>
            <person name="Lindquist E."/>
            <person name="Ling A."/>
            <person name="Lombard V."/>
            <person name="Lucas S."/>
            <person name="Lundell T."/>
            <person name="Martin R."/>
            <person name="McLaughlin D.J."/>
            <person name="Morgenstern I."/>
            <person name="Morin E."/>
            <person name="Murat C."/>
            <person name="Nagy L.G."/>
            <person name="Nolan M."/>
            <person name="Ohm R.A."/>
            <person name="Patyshakuliyeva A."/>
            <person name="Rokas A."/>
            <person name="Ruiz-Duenas F.J."/>
            <person name="Sabat G."/>
            <person name="Salamov A."/>
            <person name="Samejima M."/>
            <person name="Schmutz J."/>
            <person name="Slot J.C."/>
            <person name="St John F."/>
            <person name="Stenlid J."/>
            <person name="Sun H."/>
            <person name="Sun S."/>
            <person name="Syed K."/>
            <person name="Tsang A."/>
            <person name="Wiebenga A."/>
            <person name="Young D."/>
            <person name="Pisabarro A."/>
            <person name="Eastwood D.C."/>
            <person name="Martin F."/>
            <person name="Cullen D."/>
            <person name="Grigoriev I.V."/>
            <person name="Hibbett D.S."/>
        </authorList>
    </citation>
    <scope>NUCLEOTIDE SEQUENCE [LARGE SCALE GENOMIC DNA]</scope>
    <source>
        <strain evidence="2 3">DJM-731 SS1</strain>
    </source>
</reference>
<protein>
    <submittedName>
        <fullName evidence="2">Uncharacterized protein</fullName>
    </submittedName>
</protein>
<feature type="region of interest" description="Disordered" evidence="1">
    <location>
        <begin position="1"/>
        <end position="30"/>
    </location>
</feature>
<dbReference type="EMBL" id="JH795878">
    <property type="protein sequence ID" value="EJT97094.1"/>
    <property type="molecule type" value="Genomic_DNA"/>
</dbReference>
<gene>
    <name evidence="2" type="ORF">DACRYDRAFT_25223</name>
</gene>
<evidence type="ECO:0000313" key="3">
    <source>
        <dbReference type="Proteomes" id="UP000030653"/>
    </source>
</evidence>
<organism evidence="2 3">
    <name type="scientific">Dacryopinax primogenitus (strain DJM 731)</name>
    <name type="common">Brown rot fungus</name>
    <dbReference type="NCBI Taxonomy" id="1858805"/>
    <lineage>
        <taxon>Eukaryota</taxon>
        <taxon>Fungi</taxon>
        <taxon>Dikarya</taxon>
        <taxon>Basidiomycota</taxon>
        <taxon>Agaricomycotina</taxon>
        <taxon>Dacrymycetes</taxon>
        <taxon>Dacrymycetales</taxon>
        <taxon>Dacrymycetaceae</taxon>
        <taxon>Dacryopinax</taxon>
    </lineage>
</organism>
<dbReference type="HOGENOM" id="CLU_3068632_0_0_1"/>
<dbReference type="Proteomes" id="UP000030653">
    <property type="component" value="Unassembled WGS sequence"/>
</dbReference>